<organism evidence="4 5">
    <name type="scientific">Kitasatospora aureofaciens</name>
    <name type="common">Streptomyces aureofaciens</name>
    <dbReference type="NCBI Taxonomy" id="1894"/>
    <lineage>
        <taxon>Bacteria</taxon>
        <taxon>Bacillati</taxon>
        <taxon>Actinomycetota</taxon>
        <taxon>Actinomycetes</taxon>
        <taxon>Kitasatosporales</taxon>
        <taxon>Streptomycetaceae</taxon>
        <taxon>Kitasatospora</taxon>
    </lineage>
</organism>
<dbReference type="EMBL" id="JPRF03000043">
    <property type="protein sequence ID" value="OEV34657.1"/>
    <property type="molecule type" value="Genomic_DNA"/>
</dbReference>
<comment type="caution">
    <text evidence="4">The sequence shown here is derived from an EMBL/GenBank/DDBJ whole genome shotgun (WGS) entry which is preliminary data.</text>
</comment>
<dbReference type="Gene3D" id="3.40.50.200">
    <property type="entry name" value="Peptidase S8/S53 domain"/>
    <property type="match status" value="1"/>
</dbReference>
<accession>A0A1E7N1U6</accession>
<dbReference type="GO" id="GO:0006508">
    <property type="term" value="P:proteolysis"/>
    <property type="evidence" value="ECO:0007669"/>
    <property type="project" value="InterPro"/>
</dbReference>
<dbReference type="PANTHER" id="PTHR14218:SF15">
    <property type="entry name" value="TRIPEPTIDYL-PEPTIDASE 1"/>
    <property type="match status" value="1"/>
</dbReference>
<reference evidence="3" key="1">
    <citation type="journal article" date="2014" name="Int. J. Syst. Evol. Microbiol.">
        <title>Complete genome sequence of Corynebacterium casei LMG S-19264T (=DSM 44701T), isolated from a smear-ripened cheese.</title>
        <authorList>
            <consortium name="US DOE Joint Genome Institute (JGI-PGF)"/>
            <person name="Walter F."/>
            <person name="Albersmeier A."/>
            <person name="Kalinowski J."/>
            <person name="Ruckert C."/>
        </authorList>
    </citation>
    <scope>NUCLEOTIDE SEQUENCE</scope>
    <source>
        <strain evidence="3">JCM 4434</strain>
    </source>
</reference>
<feature type="signal peptide" evidence="1">
    <location>
        <begin position="1"/>
        <end position="29"/>
    </location>
</feature>
<dbReference type="GeneID" id="97489473"/>
<keyword evidence="1" id="KW-0732">Signal</keyword>
<reference evidence="4 5" key="2">
    <citation type="submission" date="2014-07" db="EMBL/GenBank/DDBJ databases">
        <authorList>
            <person name="Zhang J.E."/>
            <person name="Yang H."/>
            <person name="Guo J."/>
            <person name="Deng Z."/>
            <person name="Luo H."/>
            <person name="Luo M."/>
            <person name="Zhao B."/>
        </authorList>
    </citation>
    <scope>NUCLEOTIDE SEQUENCE [LARGE SCALE GENOMIC DNA]</scope>
    <source>
        <strain evidence="4">ATCC 10762</strain>
        <strain evidence="5">ATCC 10762 / DSM 40127 / CCM 3239 / JCM 4008 / LMG 5968 / NBRC 12843 / NCIMB 8234 / A-377</strain>
    </source>
</reference>
<evidence type="ECO:0000313" key="3">
    <source>
        <dbReference type="EMBL" id="GGV01878.1"/>
    </source>
</evidence>
<dbReference type="AlphaFoldDB" id="A0A1E7N1U6"/>
<reference evidence="3" key="5">
    <citation type="submission" date="2020-09" db="EMBL/GenBank/DDBJ databases">
        <authorList>
            <person name="Sun Q."/>
            <person name="Ohkuma M."/>
        </authorList>
    </citation>
    <scope>NUCLEOTIDE SEQUENCE</scope>
    <source>
        <strain evidence="3">JCM 4434</strain>
    </source>
</reference>
<proteinExistence type="predicted"/>
<dbReference type="PROSITE" id="PS51695">
    <property type="entry name" value="SEDOLISIN"/>
    <property type="match status" value="1"/>
</dbReference>
<evidence type="ECO:0000259" key="2">
    <source>
        <dbReference type="PROSITE" id="PS51695"/>
    </source>
</evidence>
<sequence>MRGVRPIRSLLATALALVGLAVVPATAQAHGSPPGHHPPTLERVCPQPSGPLQAACTAVIRTDVPPIASLPPGANPPGLSPFDIRSAYKLFGQHGRGRTVAVTDAYHDPNLESDLAVYRRQFHLPPCTTANGCLRVVNQNGGSTLPTTVDPGWSLEESIDVDAVSAACPDCHILVVETDSAVPGDLFAGVDQAVAQGAKFISNSWDLPEASFEGAFDFHFNHPGVAFTFASGDTGGVPKYPASSPYVTAVGGTTLTRAHNRRGWTESAWEGTGCGCSLFEPKPAFQHDTICPNSRTTVDVSAVATNFPVYDTVPTVFGIGWLTTFGTSISSPLVASMYALAGNPAPGTFPNSYPYARPRDFFDITTGSAGAFSAMPGYDAPTGIGTPDGVDGLRDPRHEWHGATGSGS</sequence>
<dbReference type="GO" id="GO:0008240">
    <property type="term" value="F:tripeptidyl-peptidase activity"/>
    <property type="evidence" value="ECO:0007669"/>
    <property type="project" value="TreeGrafter"/>
</dbReference>
<dbReference type="RefSeq" id="WP_046387339.1">
    <property type="nucleotide sequence ID" value="NZ_BMUB01000026.1"/>
</dbReference>
<evidence type="ECO:0000313" key="5">
    <source>
        <dbReference type="Proteomes" id="UP000037395"/>
    </source>
</evidence>
<dbReference type="Proteomes" id="UP000037395">
    <property type="component" value="Unassembled WGS sequence"/>
</dbReference>
<dbReference type="EMBL" id="BMUB01000026">
    <property type="protein sequence ID" value="GGV01878.1"/>
    <property type="molecule type" value="Genomic_DNA"/>
</dbReference>
<feature type="domain" description="Peptidase S53" evidence="2">
    <location>
        <begin position="78"/>
        <end position="399"/>
    </location>
</feature>
<reference evidence="5" key="3">
    <citation type="submission" date="2016-08" db="EMBL/GenBank/DDBJ databases">
        <title>Sequencing, assembly and comparative genomics of S. aureofaciens ATCC 10762.</title>
        <authorList>
            <person name="Gradnigo J.S."/>
            <person name="Johnson N."/>
            <person name="Somerville G.A."/>
        </authorList>
    </citation>
    <scope>NUCLEOTIDE SEQUENCE [LARGE SCALE GENOMIC DNA]</scope>
    <source>
        <strain evidence="5">ATCC 10762 / DSM 40127 / CCM 3239 / JCM 4008 / LMG 5968 / NBRC 12843 / NCIMB 8234 / A-377</strain>
    </source>
</reference>
<feature type="chain" id="PRO_5009198668" evidence="1">
    <location>
        <begin position="30"/>
        <end position="408"/>
    </location>
</feature>
<gene>
    <name evidence="3" type="ORF">GCM10010502_65660</name>
    <name evidence="4" type="ORF">HS99_0009180</name>
</gene>
<dbReference type="SUPFAM" id="SSF52743">
    <property type="entry name" value="Subtilisin-like"/>
    <property type="match status" value="1"/>
</dbReference>
<dbReference type="Proteomes" id="UP000610124">
    <property type="component" value="Unassembled WGS sequence"/>
</dbReference>
<dbReference type="OrthoDB" id="151889at2"/>
<protein>
    <submittedName>
        <fullName evidence="3">Peptidase S8</fullName>
    </submittedName>
</protein>
<evidence type="ECO:0000313" key="4">
    <source>
        <dbReference type="EMBL" id="OEV34657.1"/>
    </source>
</evidence>
<keyword evidence="5" id="KW-1185">Reference proteome</keyword>
<dbReference type="InterPro" id="IPR050819">
    <property type="entry name" value="Tripeptidyl-peptidase_I"/>
</dbReference>
<dbReference type="PANTHER" id="PTHR14218">
    <property type="entry name" value="PROTEASE S8 TRIPEPTIDYL PEPTIDASE I CLN2"/>
    <property type="match status" value="1"/>
</dbReference>
<dbReference type="InterPro" id="IPR036852">
    <property type="entry name" value="Peptidase_S8/S53_dom_sf"/>
</dbReference>
<dbReference type="InterPro" id="IPR030400">
    <property type="entry name" value="Sedolisin_dom"/>
</dbReference>
<dbReference type="GO" id="GO:0004252">
    <property type="term" value="F:serine-type endopeptidase activity"/>
    <property type="evidence" value="ECO:0007669"/>
    <property type="project" value="InterPro"/>
</dbReference>
<evidence type="ECO:0000256" key="1">
    <source>
        <dbReference type="SAM" id="SignalP"/>
    </source>
</evidence>
<accession>A0A8H9HYN9</accession>
<reference evidence="4" key="4">
    <citation type="submission" date="2016-08" db="EMBL/GenBank/DDBJ databases">
        <title>Sequencing, Assembly and Comparative Genomics of S. aureofaciens ATCC 10762.</title>
        <authorList>
            <person name="Gradnigo J.S."/>
            <person name="Johnson N."/>
            <person name="Somerville G.A."/>
        </authorList>
    </citation>
    <scope>NUCLEOTIDE SEQUENCE [LARGE SCALE GENOMIC DNA]</scope>
    <source>
        <strain evidence="4">ATCC 10762</strain>
    </source>
</reference>
<dbReference type="InterPro" id="IPR000209">
    <property type="entry name" value="Peptidase_S8/S53_dom"/>
</dbReference>
<dbReference type="Pfam" id="PF00082">
    <property type="entry name" value="Peptidase_S8"/>
    <property type="match status" value="1"/>
</dbReference>
<name>A0A1E7N1U6_KITAU</name>